<dbReference type="PANTHER" id="PTHR43343">
    <property type="entry name" value="PEPTIDASE S12"/>
    <property type="match status" value="1"/>
</dbReference>
<dbReference type="InterPro" id="IPR009003">
    <property type="entry name" value="Peptidase_S1_PA"/>
</dbReference>
<feature type="compositionally biased region" description="Basic and acidic residues" evidence="3">
    <location>
        <begin position="140"/>
        <end position="149"/>
    </location>
</feature>
<evidence type="ECO:0000256" key="3">
    <source>
        <dbReference type="SAM" id="MobiDB-lite"/>
    </source>
</evidence>
<proteinExistence type="predicted"/>
<protein>
    <recommendedName>
        <fullName evidence="7">Trypsin-like serine protease</fullName>
    </recommendedName>
</protein>
<reference evidence="6" key="1">
    <citation type="journal article" date="2019" name="Int. J. Syst. Evol. Microbiol.">
        <title>The Global Catalogue of Microorganisms (GCM) 10K type strain sequencing project: providing services to taxonomists for standard genome sequencing and annotation.</title>
        <authorList>
            <consortium name="The Broad Institute Genomics Platform"/>
            <consortium name="The Broad Institute Genome Sequencing Center for Infectious Disease"/>
            <person name="Wu L."/>
            <person name="Ma J."/>
        </authorList>
    </citation>
    <scope>NUCLEOTIDE SEQUENCE [LARGE SCALE GENOMIC DNA]</scope>
    <source>
        <strain evidence="6">JCM 18715</strain>
    </source>
</reference>
<dbReference type="Proteomes" id="UP001500547">
    <property type="component" value="Unassembled WGS sequence"/>
</dbReference>
<dbReference type="InterPro" id="IPR001940">
    <property type="entry name" value="Peptidase_S1C"/>
</dbReference>
<keyword evidence="6" id="KW-1185">Reference proteome</keyword>
<dbReference type="RefSeq" id="WP_345533863.1">
    <property type="nucleotide sequence ID" value="NZ_BAABLD010000011.1"/>
</dbReference>
<dbReference type="PRINTS" id="PR00834">
    <property type="entry name" value="PROTEASES2C"/>
</dbReference>
<evidence type="ECO:0000313" key="5">
    <source>
        <dbReference type="EMBL" id="GAA5168851.1"/>
    </source>
</evidence>
<gene>
    <name evidence="5" type="ORF">GCM10025770_29510</name>
</gene>
<dbReference type="InterPro" id="IPR051201">
    <property type="entry name" value="Chloro_Bact_Ser_Proteases"/>
</dbReference>
<keyword evidence="1" id="KW-0645">Protease</keyword>
<evidence type="ECO:0000256" key="4">
    <source>
        <dbReference type="SAM" id="Phobius"/>
    </source>
</evidence>
<dbReference type="SUPFAM" id="SSF50494">
    <property type="entry name" value="Trypsin-like serine proteases"/>
    <property type="match status" value="1"/>
</dbReference>
<sequence>MKRVALYSSSRTSLPQVATVTTEPAPTAADAASTVSPFPSPKRPRLLGWLSRHPRVSAGLALLLCGGLGFVLALFAQPAPWRVTQGDIDNAVRQSLEKHPLPSRAAKAYEAVSASVVRVYGYGQADEVKPVRKAVDKAKKDAAKGKAGEDESSDEREEGTAIGTGVVITEQGAILTNLHVVSGTSRIKVLFADGTESEAMVVGRDPRNDLAVLRASTLPDDLKPATLASTRDLRPGDEVIAVGFPFGFGPSTSSGVVSGLKREFRSPTGNVLSNLIQFDAAANPGNSGGPLVTMDGAVVGIVTAILNPVDQRFFVGLGFAVPIENAAAAVGVPPF</sequence>
<evidence type="ECO:0008006" key="7">
    <source>
        <dbReference type="Google" id="ProtNLM"/>
    </source>
</evidence>
<evidence type="ECO:0000313" key="6">
    <source>
        <dbReference type="Proteomes" id="UP001500547"/>
    </source>
</evidence>
<organism evidence="5 6">
    <name type="scientific">Viridibacterium curvum</name>
    <dbReference type="NCBI Taxonomy" id="1101404"/>
    <lineage>
        <taxon>Bacteria</taxon>
        <taxon>Pseudomonadati</taxon>
        <taxon>Pseudomonadota</taxon>
        <taxon>Betaproteobacteria</taxon>
        <taxon>Rhodocyclales</taxon>
        <taxon>Rhodocyclaceae</taxon>
        <taxon>Viridibacterium</taxon>
    </lineage>
</organism>
<keyword evidence="4" id="KW-1133">Transmembrane helix</keyword>
<keyword evidence="4" id="KW-0812">Transmembrane</keyword>
<keyword evidence="4" id="KW-0472">Membrane</keyword>
<feature type="region of interest" description="Disordered" evidence="3">
    <location>
        <begin position="17"/>
        <end position="37"/>
    </location>
</feature>
<dbReference type="Gene3D" id="2.40.10.120">
    <property type="match status" value="1"/>
</dbReference>
<keyword evidence="2" id="KW-0378">Hydrolase</keyword>
<accession>A0ABP9QX86</accession>
<dbReference type="Pfam" id="PF13365">
    <property type="entry name" value="Trypsin_2"/>
    <property type="match status" value="1"/>
</dbReference>
<feature type="region of interest" description="Disordered" evidence="3">
    <location>
        <begin position="140"/>
        <end position="159"/>
    </location>
</feature>
<evidence type="ECO:0000256" key="1">
    <source>
        <dbReference type="ARBA" id="ARBA00022670"/>
    </source>
</evidence>
<comment type="caution">
    <text evidence="5">The sequence shown here is derived from an EMBL/GenBank/DDBJ whole genome shotgun (WGS) entry which is preliminary data.</text>
</comment>
<dbReference type="PANTHER" id="PTHR43343:SF3">
    <property type="entry name" value="PROTEASE DO-LIKE 8, CHLOROPLASTIC"/>
    <property type="match status" value="1"/>
</dbReference>
<name>A0ABP9QX86_9RHOO</name>
<feature type="transmembrane region" description="Helical" evidence="4">
    <location>
        <begin position="55"/>
        <end position="76"/>
    </location>
</feature>
<dbReference type="EMBL" id="BAABLD010000011">
    <property type="protein sequence ID" value="GAA5168851.1"/>
    <property type="molecule type" value="Genomic_DNA"/>
</dbReference>
<evidence type="ECO:0000256" key="2">
    <source>
        <dbReference type="ARBA" id="ARBA00022801"/>
    </source>
</evidence>